<gene>
    <name evidence="2" type="ORF">SCWH03_46290</name>
</gene>
<dbReference type="Proteomes" id="UP000484988">
    <property type="component" value="Unassembled WGS sequence"/>
</dbReference>
<protein>
    <submittedName>
        <fullName evidence="2">Uncharacterized protein</fullName>
    </submittedName>
</protein>
<sequence length="80" mass="8659">MSAGQRQPPARGGPHARGPSRFAALPLPRLRCVSAESQPTLPDQATDRTSARSAAVRQHNAVHKRRPGPDKTDRRGVTLM</sequence>
<keyword evidence="3" id="KW-1185">Reference proteome</keyword>
<name>A0A6A0B3L6_9ACTN</name>
<evidence type="ECO:0000313" key="3">
    <source>
        <dbReference type="Proteomes" id="UP000484988"/>
    </source>
</evidence>
<feature type="compositionally biased region" description="Polar residues" evidence="1">
    <location>
        <begin position="35"/>
        <end position="44"/>
    </location>
</feature>
<evidence type="ECO:0000256" key="1">
    <source>
        <dbReference type="SAM" id="MobiDB-lite"/>
    </source>
</evidence>
<comment type="caution">
    <text evidence="2">The sequence shown here is derived from an EMBL/GenBank/DDBJ whole genome shotgun (WGS) entry which is preliminary data.</text>
</comment>
<accession>A0A6A0B3L6</accession>
<dbReference type="AlphaFoldDB" id="A0A6A0B3L6"/>
<organism evidence="2 3">
    <name type="scientific">Streptomyces pacificus</name>
    <dbReference type="NCBI Taxonomy" id="2705029"/>
    <lineage>
        <taxon>Bacteria</taxon>
        <taxon>Bacillati</taxon>
        <taxon>Actinomycetota</taxon>
        <taxon>Actinomycetes</taxon>
        <taxon>Kitasatosporales</taxon>
        <taxon>Streptomycetaceae</taxon>
        <taxon>Streptomyces</taxon>
    </lineage>
</organism>
<proteinExistence type="predicted"/>
<dbReference type="EMBL" id="BLLG01000016">
    <property type="protein sequence ID" value="GFH38387.1"/>
    <property type="molecule type" value="Genomic_DNA"/>
</dbReference>
<feature type="compositionally biased region" description="Basic and acidic residues" evidence="1">
    <location>
        <begin position="67"/>
        <end position="80"/>
    </location>
</feature>
<feature type="compositionally biased region" description="Low complexity" evidence="1">
    <location>
        <begin position="1"/>
        <end position="21"/>
    </location>
</feature>
<feature type="region of interest" description="Disordered" evidence="1">
    <location>
        <begin position="1"/>
        <end position="22"/>
    </location>
</feature>
<feature type="region of interest" description="Disordered" evidence="1">
    <location>
        <begin position="35"/>
        <end position="80"/>
    </location>
</feature>
<reference evidence="2 3" key="1">
    <citation type="submission" date="2020-02" db="EMBL/GenBank/DDBJ databases">
        <title>Whole Genome Shotgun Sequence of Streptomyces sp. strain CWH03.</title>
        <authorList>
            <person name="Dohra H."/>
            <person name="Kodani S."/>
            <person name="Yamamura H."/>
        </authorList>
    </citation>
    <scope>NUCLEOTIDE SEQUENCE [LARGE SCALE GENOMIC DNA]</scope>
    <source>
        <strain evidence="2 3">CWH03</strain>
    </source>
</reference>
<evidence type="ECO:0000313" key="2">
    <source>
        <dbReference type="EMBL" id="GFH38387.1"/>
    </source>
</evidence>